<dbReference type="Pfam" id="PF14223">
    <property type="entry name" value="Retrotran_gag_2"/>
    <property type="match status" value="1"/>
</dbReference>
<dbReference type="EMBL" id="CACVBM020001056">
    <property type="protein sequence ID" value="CAA7027458.1"/>
    <property type="molecule type" value="Genomic_DNA"/>
</dbReference>
<dbReference type="PANTHER" id="PTHR35317:SF35">
    <property type="entry name" value="DUF4219 DOMAIN-CONTAINING PROTEIN"/>
    <property type="match status" value="1"/>
</dbReference>
<dbReference type="Proteomes" id="UP000467841">
    <property type="component" value="Unassembled WGS sequence"/>
</dbReference>
<evidence type="ECO:0000313" key="3">
    <source>
        <dbReference type="Proteomes" id="UP000467841"/>
    </source>
</evidence>
<reference evidence="2 3" key="1">
    <citation type="submission" date="2020-01" db="EMBL/GenBank/DDBJ databases">
        <authorList>
            <person name="Mishra B."/>
        </authorList>
    </citation>
    <scope>NUCLEOTIDE SEQUENCE [LARGE SCALE GENOMIC DNA]</scope>
</reference>
<proteinExistence type="predicted"/>
<evidence type="ECO:0000313" key="2">
    <source>
        <dbReference type="EMBL" id="CAA7058248.1"/>
    </source>
</evidence>
<evidence type="ECO:0000313" key="1">
    <source>
        <dbReference type="EMBL" id="CAA7027458.1"/>
    </source>
</evidence>
<keyword evidence="3" id="KW-1185">Reference proteome</keyword>
<protein>
    <submittedName>
        <fullName evidence="2">Uncharacterized protein</fullName>
    </submittedName>
</protein>
<dbReference type="PANTHER" id="PTHR35317">
    <property type="entry name" value="OS04G0629600 PROTEIN"/>
    <property type="match status" value="1"/>
</dbReference>
<gene>
    <name evidence="1" type="ORF">MERR_LOCUS14693</name>
    <name evidence="2" type="ORF">MERR_LOCUS45484</name>
</gene>
<dbReference type="AlphaFoldDB" id="A0A6D2KMS5"/>
<sequence>MEGYHPELKVILDDGNYTYWKARTRANIQCIDEAAWYLTEHGWKPPTVTIEGVTTAVPRERWTTAQRDDYKFNARALAQINGSCSKKQFELIQGCTTSKEAWDILQIHFEGTSQVQSSRKDLLATKFENMRMEEHESIADFSSKLSSLVQESRTLGKVYKDAKLVKKLLRCLPDKFTAYKAGLSANPIFGTISYDEMVGKLQLHELELGGVKKAKGIALISTEKQLEEEPEEDSISLLVRRFDRV</sequence>
<dbReference type="OrthoDB" id="1112018at2759"/>
<accession>A0A6D2KMS5</accession>
<organism evidence="2 3">
    <name type="scientific">Microthlaspi erraticum</name>
    <dbReference type="NCBI Taxonomy" id="1685480"/>
    <lineage>
        <taxon>Eukaryota</taxon>
        <taxon>Viridiplantae</taxon>
        <taxon>Streptophyta</taxon>
        <taxon>Embryophyta</taxon>
        <taxon>Tracheophyta</taxon>
        <taxon>Spermatophyta</taxon>
        <taxon>Magnoliopsida</taxon>
        <taxon>eudicotyledons</taxon>
        <taxon>Gunneridae</taxon>
        <taxon>Pentapetalae</taxon>
        <taxon>rosids</taxon>
        <taxon>malvids</taxon>
        <taxon>Brassicales</taxon>
        <taxon>Brassicaceae</taxon>
        <taxon>Coluteocarpeae</taxon>
        <taxon>Microthlaspi</taxon>
    </lineage>
</organism>
<dbReference type="EMBL" id="CACVBM020001718">
    <property type="protein sequence ID" value="CAA7058248.1"/>
    <property type="molecule type" value="Genomic_DNA"/>
</dbReference>
<name>A0A6D2KMS5_9BRAS</name>